<dbReference type="EC" id="2.5.1.141" evidence="3"/>
<evidence type="ECO:0000256" key="2">
    <source>
        <dbReference type="ARBA" id="ARBA00005985"/>
    </source>
</evidence>
<dbReference type="Ensembl" id="ENSGMOT00000053288.1">
    <property type="protein sequence ID" value="ENSGMOP00000063212.1"/>
    <property type="gene ID" value="ENSGMOG00000022550.1"/>
</dbReference>
<keyword evidence="6 15" id="KW-0812">Transmembrane</keyword>
<feature type="signal peptide" evidence="16">
    <location>
        <begin position="1"/>
        <end position="24"/>
    </location>
</feature>
<dbReference type="HAMAP" id="MF_00154">
    <property type="entry name" value="CyoE_CtaB"/>
    <property type="match status" value="1"/>
</dbReference>
<dbReference type="InterPro" id="IPR044878">
    <property type="entry name" value="UbiA_sf"/>
</dbReference>
<comment type="subcellular location">
    <subcellularLocation>
        <location evidence="1">Mitochondrion membrane</location>
        <topology evidence="1">Multi-pass membrane protein</topology>
    </subcellularLocation>
</comment>
<feature type="transmembrane region" description="Helical" evidence="15">
    <location>
        <begin position="198"/>
        <end position="215"/>
    </location>
</feature>
<dbReference type="FunFam" id="1.10.357.140:FF:000004">
    <property type="entry name" value="Protoheme IX farnesyltransferase, mitochondrial"/>
    <property type="match status" value="1"/>
</dbReference>
<dbReference type="InterPro" id="IPR006369">
    <property type="entry name" value="Protohaem_IX_farnesylTrfase"/>
</dbReference>
<sequence length="482" mass="52908">MYVPARACMVTITKCPLFLGLVGASVSQKLLGNASINYQTARSLIHLYRKDPSNWITYQQLHFLKRQYVTKGSSELHQRAVPKQTPAIPVLDERDDSVVQRVQHVQAIYPPHPADIMPQPDDVTSEEVVLPVISNALPSAERTLLKKGSERETSNETPHLHVETDEAREARLDRQWKELKVDVSELPGVYARLAKSRLTALVVVTAAAGFAMAPVPFDPGMFALACLGTGLASCSANSINQYFEVPFDSNMNRTKNRPLVRGQISPLHAVSFALACGVPGVALLTLAVNPLTGFLGALNIFLYTCCYTPLKRLSIVNTWVGAVVGAIPPVMGWTAATGSLDPAALLMGAFLYSWQFPHFNALSWNLREDYSRGGYRMMSVTHPDMCRRVALRHSVALVGLSCLGPAAGLTTWTFPLVSLPINLYISYLALRFYHRADRGSARKLFFCSLWHLPMLLLLALTCKKPAKEQSGADLPSANPVPS</sequence>
<feature type="transmembrane region" description="Helical" evidence="15">
    <location>
        <begin position="412"/>
        <end position="432"/>
    </location>
</feature>
<dbReference type="GO" id="GO:0017004">
    <property type="term" value="P:cytochrome complex assembly"/>
    <property type="evidence" value="ECO:0007669"/>
    <property type="project" value="UniProtKB-ARBA"/>
</dbReference>
<protein>
    <recommendedName>
        <fullName evidence="4">Protoheme IX farnesyltransferase, mitochondrial</fullName>
        <ecNumber evidence="3">2.5.1.141</ecNumber>
    </recommendedName>
    <alternativeName>
        <fullName evidence="12">Heme O synthase</fullName>
    </alternativeName>
</protein>
<comment type="similarity">
    <text evidence="2">Belongs to the UbiA prenyltransferase family.</text>
</comment>
<keyword evidence="18" id="KW-1185">Reference proteome</keyword>
<reference evidence="17" key="1">
    <citation type="submission" date="2025-08" db="UniProtKB">
        <authorList>
            <consortium name="Ensembl"/>
        </authorList>
    </citation>
    <scope>IDENTIFICATION</scope>
</reference>
<dbReference type="Gene3D" id="1.10.357.140">
    <property type="entry name" value="UbiA prenyltransferase"/>
    <property type="match status" value="1"/>
</dbReference>
<keyword evidence="10" id="KW-0350">Heme biosynthesis</keyword>
<keyword evidence="8 15" id="KW-1133">Transmembrane helix</keyword>
<dbReference type="AlphaFoldDB" id="A0A8C5FV04"/>
<evidence type="ECO:0000256" key="12">
    <source>
        <dbReference type="ARBA" id="ARBA00030253"/>
    </source>
</evidence>
<keyword evidence="9" id="KW-0496">Mitochondrion</keyword>
<dbReference type="Proteomes" id="UP000694546">
    <property type="component" value="Chromosome 18"/>
</dbReference>
<feature type="transmembrane region" description="Helical" evidence="15">
    <location>
        <begin position="317"/>
        <end position="336"/>
    </location>
</feature>
<dbReference type="PROSITE" id="PS00943">
    <property type="entry name" value="UBIA"/>
    <property type="match status" value="1"/>
</dbReference>
<evidence type="ECO:0000313" key="17">
    <source>
        <dbReference type="Ensembl" id="ENSGMOP00000063212.1"/>
    </source>
</evidence>
<evidence type="ECO:0000256" key="5">
    <source>
        <dbReference type="ARBA" id="ARBA00022679"/>
    </source>
</evidence>
<dbReference type="CDD" id="cd13957">
    <property type="entry name" value="PT_UbiA_Cox10"/>
    <property type="match status" value="1"/>
</dbReference>
<keyword evidence="7" id="KW-0809">Transit peptide</keyword>
<proteinExistence type="inferred from homology"/>
<evidence type="ECO:0000256" key="7">
    <source>
        <dbReference type="ARBA" id="ARBA00022946"/>
    </source>
</evidence>
<dbReference type="Pfam" id="PF01040">
    <property type="entry name" value="UbiA"/>
    <property type="match status" value="1"/>
</dbReference>
<evidence type="ECO:0000256" key="6">
    <source>
        <dbReference type="ARBA" id="ARBA00022692"/>
    </source>
</evidence>
<evidence type="ECO:0000256" key="13">
    <source>
        <dbReference type="ARBA" id="ARBA00047690"/>
    </source>
</evidence>
<comment type="catalytic activity">
    <reaction evidence="13">
        <text>heme b + (2E,6E)-farnesyl diphosphate + H2O = Fe(II)-heme o + diphosphate</text>
        <dbReference type="Rhea" id="RHEA:28070"/>
        <dbReference type="ChEBI" id="CHEBI:15377"/>
        <dbReference type="ChEBI" id="CHEBI:33019"/>
        <dbReference type="ChEBI" id="CHEBI:60344"/>
        <dbReference type="ChEBI" id="CHEBI:60530"/>
        <dbReference type="ChEBI" id="CHEBI:175763"/>
        <dbReference type="EC" id="2.5.1.141"/>
    </reaction>
</comment>
<evidence type="ECO:0000256" key="11">
    <source>
        <dbReference type="ARBA" id="ARBA00023136"/>
    </source>
</evidence>
<keyword evidence="11 15" id="KW-0472">Membrane</keyword>
<dbReference type="OMA" id="ISHETPH"/>
<dbReference type="NCBIfam" id="TIGR01473">
    <property type="entry name" value="cyoE_ctaB"/>
    <property type="match status" value="1"/>
</dbReference>
<keyword evidence="16" id="KW-0732">Signal</keyword>
<evidence type="ECO:0000256" key="15">
    <source>
        <dbReference type="SAM" id="Phobius"/>
    </source>
</evidence>
<name>A0A8C5FV04_GADMO</name>
<feature type="transmembrane region" description="Helical" evidence="15">
    <location>
        <begin position="444"/>
        <end position="461"/>
    </location>
</feature>
<gene>
    <name evidence="17" type="primary">COX10</name>
    <name evidence="17" type="synonym">cox10</name>
</gene>
<feature type="region of interest" description="Disordered" evidence="14">
    <location>
        <begin position="146"/>
        <end position="166"/>
    </location>
</feature>
<dbReference type="GO" id="GO:0006784">
    <property type="term" value="P:heme A biosynthetic process"/>
    <property type="evidence" value="ECO:0007669"/>
    <property type="project" value="TreeGrafter"/>
</dbReference>
<evidence type="ECO:0000256" key="4">
    <source>
        <dbReference type="ARBA" id="ARBA00016335"/>
    </source>
</evidence>
<reference evidence="17" key="2">
    <citation type="submission" date="2025-09" db="UniProtKB">
        <authorList>
            <consortium name="Ensembl"/>
        </authorList>
    </citation>
    <scope>IDENTIFICATION</scope>
</reference>
<evidence type="ECO:0000256" key="16">
    <source>
        <dbReference type="SAM" id="SignalP"/>
    </source>
</evidence>
<feature type="transmembrane region" description="Helical" evidence="15">
    <location>
        <begin position="291"/>
        <end position="310"/>
    </location>
</feature>
<dbReference type="GO" id="GO:0008495">
    <property type="term" value="F:protoheme IX farnesyltransferase activity"/>
    <property type="evidence" value="ECO:0007669"/>
    <property type="project" value="UniProtKB-EC"/>
</dbReference>
<feature type="chain" id="PRO_5034061717" description="Protoheme IX farnesyltransferase, mitochondrial" evidence="16">
    <location>
        <begin position="25"/>
        <end position="482"/>
    </location>
</feature>
<evidence type="ECO:0000256" key="10">
    <source>
        <dbReference type="ARBA" id="ARBA00023133"/>
    </source>
</evidence>
<evidence type="ECO:0000256" key="8">
    <source>
        <dbReference type="ARBA" id="ARBA00022989"/>
    </source>
</evidence>
<evidence type="ECO:0000256" key="1">
    <source>
        <dbReference type="ARBA" id="ARBA00004225"/>
    </source>
</evidence>
<dbReference type="GO" id="GO:0031966">
    <property type="term" value="C:mitochondrial membrane"/>
    <property type="evidence" value="ECO:0007669"/>
    <property type="project" value="UniProtKB-SubCell"/>
</dbReference>
<organism evidence="17 18">
    <name type="scientific">Gadus morhua</name>
    <name type="common">Atlantic cod</name>
    <dbReference type="NCBI Taxonomy" id="8049"/>
    <lineage>
        <taxon>Eukaryota</taxon>
        <taxon>Metazoa</taxon>
        <taxon>Chordata</taxon>
        <taxon>Craniata</taxon>
        <taxon>Vertebrata</taxon>
        <taxon>Euteleostomi</taxon>
        <taxon>Actinopterygii</taxon>
        <taxon>Neopterygii</taxon>
        <taxon>Teleostei</taxon>
        <taxon>Neoteleostei</taxon>
        <taxon>Acanthomorphata</taxon>
        <taxon>Zeiogadaria</taxon>
        <taxon>Gadariae</taxon>
        <taxon>Gadiformes</taxon>
        <taxon>Gadoidei</taxon>
        <taxon>Gadidae</taxon>
        <taxon>Gadus</taxon>
    </lineage>
</organism>
<evidence type="ECO:0000256" key="14">
    <source>
        <dbReference type="SAM" id="MobiDB-lite"/>
    </source>
</evidence>
<keyword evidence="5" id="KW-0808">Transferase</keyword>
<dbReference type="PANTHER" id="PTHR43448">
    <property type="entry name" value="PROTOHEME IX FARNESYLTRANSFERASE, MITOCHONDRIAL"/>
    <property type="match status" value="1"/>
</dbReference>
<dbReference type="GeneTree" id="ENSGT00940000153771"/>
<accession>A0A8C5FV04</accession>
<dbReference type="PANTHER" id="PTHR43448:SF2">
    <property type="entry name" value="PROTOHEME IX FARNESYLTRANSFERASE, MITOCHONDRIAL"/>
    <property type="match status" value="1"/>
</dbReference>
<evidence type="ECO:0000256" key="9">
    <source>
        <dbReference type="ARBA" id="ARBA00023128"/>
    </source>
</evidence>
<evidence type="ECO:0000313" key="18">
    <source>
        <dbReference type="Proteomes" id="UP000694546"/>
    </source>
</evidence>
<evidence type="ECO:0000256" key="3">
    <source>
        <dbReference type="ARBA" id="ARBA00012292"/>
    </source>
</evidence>
<dbReference type="InterPro" id="IPR000537">
    <property type="entry name" value="UbiA_prenyltransferase"/>
</dbReference>
<dbReference type="InterPro" id="IPR030470">
    <property type="entry name" value="UbiA_prenylTrfase_CS"/>
</dbReference>